<name>A0A7T7KX49_9ACTN</name>
<gene>
    <name evidence="8" type="ORF">JEQ17_22255</name>
</gene>
<dbReference type="AlphaFoldDB" id="A0A7T7KX49"/>
<keyword evidence="2 6" id="KW-0812">Transmembrane</keyword>
<dbReference type="GO" id="GO:0140359">
    <property type="term" value="F:ABC-type transporter activity"/>
    <property type="evidence" value="ECO:0007669"/>
    <property type="project" value="InterPro"/>
</dbReference>
<feature type="domain" description="ABC transmembrane type-2" evidence="7">
    <location>
        <begin position="38"/>
        <end position="261"/>
    </location>
</feature>
<proteinExistence type="inferred from homology"/>
<dbReference type="InterPro" id="IPR013525">
    <property type="entry name" value="ABC2_TM"/>
</dbReference>
<evidence type="ECO:0000313" key="9">
    <source>
        <dbReference type="Proteomes" id="UP000595636"/>
    </source>
</evidence>
<evidence type="ECO:0000256" key="4">
    <source>
        <dbReference type="ARBA" id="ARBA00023136"/>
    </source>
</evidence>
<reference evidence="8 9" key="1">
    <citation type="submission" date="2020-12" db="EMBL/GenBank/DDBJ databases">
        <title>A novel species.</title>
        <authorList>
            <person name="Li K."/>
        </authorList>
    </citation>
    <scope>NUCLEOTIDE SEQUENCE [LARGE SCALE GENOMIC DNA]</scope>
    <source>
        <strain evidence="8 9">ZYC-3</strain>
    </source>
</reference>
<dbReference type="RefSeq" id="WP_200396859.1">
    <property type="nucleotide sequence ID" value="NZ_CP066831.1"/>
</dbReference>
<keyword evidence="9" id="KW-1185">Reference proteome</keyword>
<feature type="transmembrane region" description="Helical" evidence="6">
    <location>
        <begin position="156"/>
        <end position="176"/>
    </location>
</feature>
<evidence type="ECO:0000259" key="7">
    <source>
        <dbReference type="PROSITE" id="PS51012"/>
    </source>
</evidence>
<protein>
    <recommendedName>
        <fullName evidence="6">Transport permease protein</fullName>
    </recommendedName>
</protein>
<evidence type="ECO:0000256" key="2">
    <source>
        <dbReference type="ARBA" id="ARBA00022692"/>
    </source>
</evidence>
<dbReference type="InterPro" id="IPR047817">
    <property type="entry name" value="ABC2_TM_bact-type"/>
</dbReference>
<keyword evidence="4 6" id="KW-0472">Membrane</keyword>
<keyword evidence="3 6" id="KW-1133">Transmembrane helix</keyword>
<dbReference type="PANTHER" id="PTHR43027">
    <property type="entry name" value="DOXORUBICIN RESISTANCE ABC TRANSPORTER PERMEASE PROTEIN DRRC-RELATED"/>
    <property type="match status" value="1"/>
</dbReference>
<feature type="transmembrane region" description="Helical" evidence="6">
    <location>
        <begin position="38"/>
        <end position="58"/>
    </location>
</feature>
<comment type="subcellular location">
    <subcellularLocation>
        <location evidence="6">Cell membrane</location>
        <topology evidence="6">Multi-pass membrane protein</topology>
    </subcellularLocation>
    <subcellularLocation>
        <location evidence="1">Membrane</location>
        <topology evidence="1">Multi-pass membrane protein</topology>
    </subcellularLocation>
</comment>
<dbReference type="Pfam" id="PF01061">
    <property type="entry name" value="ABC2_membrane"/>
    <property type="match status" value="1"/>
</dbReference>
<feature type="transmembrane region" description="Helical" evidence="6">
    <location>
        <begin position="240"/>
        <end position="258"/>
    </location>
</feature>
<dbReference type="PIRSF" id="PIRSF006648">
    <property type="entry name" value="DrrB"/>
    <property type="match status" value="1"/>
</dbReference>
<dbReference type="PROSITE" id="PS51012">
    <property type="entry name" value="ABC_TM2"/>
    <property type="match status" value="1"/>
</dbReference>
<feature type="transmembrane region" description="Helical" evidence="6">
    <location>
        <begin position="117"/>
        <end position="144"/>
    </location>
</feature>
<dbReference type="InterPro" id="IPR000412">
    <property type="entry name" value="ABC_2_transport"/>
</dbReference>
<keyword evidence="5" id="KW-0046">Antibiotic resistance</keyword>
<evidence type="ECO:0000256" key="3">
    <source>
        <dbReference type="ARBA" id="ARBA00022989"/>
    </source>
</evidence>
<evidence type="ECO:0000256" key="5">
    <source>
        <dbReference type="ARBA" id="ARBA00023251"/>
    </source>
</evidence>
<dbReference type="EMBL" id="CP066831">
    <property type="protein sequence ID" value="QQM41898.1"/>
    <property type="molecule type" value="Genomic_DNA"/>
</dbReference>
<keyword evidence="6" id="KW-1003">Cell membrane</keyword>
<evidence type="ECO:0000313" key="8">
    <source>
        <dbReference type="EMBL" id="QQM41898.1"/>
    </source>
</evidence>
<comment type="similarity">
    <text evidence="6">Belongs to the ABC-2 integral membrane protein family.</text>
</comment>
<dbReference type="GO" id="GO:0043190">
    <property type="term" value="C:ATP-binding cassette (ABC) transporter complex"/>
    <property type="evidence" value="ECO:0007669"/>
    <property type="project" value="InterPro"/>
</dbReference>
<dbReference type="Proteomes" id="UP000595636">
    <property type="component" value="Chromosome"/>
</dbReference>
<evidence type="ECO:0000256" key="1">
    <source>
        <dbReference type="ARBA" id="ARBA00004141"/>
    </source>
</evidence>
<feature type="transmembrane region" description="Helical" evidence="6">
    <location>
        <begin position="183"/>
        <end position="204"/>
    </location>
</feature>
<keyword evidence="6" id="KW-0813">Transport</keyword>
<dbReference type="KEGG" id="slf:JEQ17_22255"/>
<sequence length="268" mass="28195">MSAETVTNTAQAGPTATAARRMTALARAELTLLGRSKATFFAALFVPLIMPLSLRGAVEDMDLAEAGLSVGSVILPSAVGFSLLFAVYSSLVSVYAARREELVLKRLRTGELRDAEILAGAALPSVLIGLVQCVVLTIACAALLDVGAPEAPHLAVLGLLLGLVMWPAIAAVVASFSRSLEGAQVAAMPLLLVSMMGSGTFIPFELMPDRLATICELLPLSPVITLIRGGWTGDLGAYDALGAIATAVAWLVLSVFAVRRWFRWEPRH</sequence>
<organism evidence="8 9">
    <name type="scientific">Streptomyces liliifuscus</name>
    <dbReference type="NCBI Taxonomy" id="2797636"/>
    <lineage>
        <taxon>Bacteria</taxon>
        <taxon>Bacillati</taxon>
        <taxon>Actinomycetota</taxon>
        <taxon>Actinomycetes</taxon>
        <taxon>Kitasatosporales</taxon>
        <taxon>Streptomycetaceae</taxon>
        <taxon>Streptomyces</taxon>
    </lineage>
</organism>
<feature type="transmembrane region" description="Helical" evidence="6">
    <location>
        <begin position="78"/>
        <end position="97"/>
    </location>
</feature>
<dbReference type="PANTHER" id="PTHR43027:SF2">
    <property type="entry name" value="TRANSPORT PERMEASE PROTEIN"/>
    <property type="match status" value="1"/>
</dbReference>
<dbReference type="GO" id="GO:0046677">
    <property type="term" value="P:response to antibiotic"/>
    <property type="evidence" value="ECO:0007669"/>
    <property type="project" value="UniProtKB-KW"/>
</dbReference>
<accession>A0A7T7KX49</accession>
<evidence type="ECO:0000256" key="6">
    <source>
        <dbReference type="RuleBase" id="RU361157"/>
    </source>
</evidence>
<dbReference type="InterPro" id="IPR052902">
    <property type="entry name" value="ABC-2_transporter"/>
</dbReference>